<comment type="caution">
    <text evidence="1">Lacks conserved residue(s) required for the propagation of feature annotation.</text>
</comment>
<organism evidence="3 4">
    <name type="scientific">Natronorubrum texcoconense</name>
    <dbReference type="NCBI Taxonomy" id="1095776"/>
    <lineage>
        <taxon>Archaea</taxon>
        <taxon>Methanobacteriati</taxon>
        <taxon>Methanobacteriota</taxon>
        <taxon>Stenosarchaea group</taxon>
        <taxon>Halobacteria</taxon>
        <taxon>Halobacteriales</taxon>
        <taxon>Natrialbaceae</taxon>
        <taxon>Natronorubrum</taxon>
    </lineage>
</organism>
<dbReference type="InterPro" id="IPR011006">
    <property type="entry name" value="CheY-like_superfamily"/>
</dbReference>
<dbReference type="SUPFAM" id="SSF52172">
    <property type="entry name" value="CheY-like"/>
    <property type="match status" value="1"/>
</dbReference>
<dbReference type="PANTHER" id="PTHR44520:SF2">
    <property type="entry name" value="RESPONSE REGULATOR RCP1"/>
    <property type="match status" value="1"/>
</dbReference>
<evidence type="ECO:0000259" key="2">
    <source>
        <dbReference type="PROSITE" id="PS50110"/>
    </source>
</evidence>
<proteinExistence type="predicted"/>
<keyword evidence="4" id="KW-1185">Reference proteome</keyword>
<dbReference type="InterPro" id="IPR001789">
    <property type="entry name" value="Sig_transdc_resp-reg_receiver"/>
</dbReference>
<reference evidence="4" key="1">
    <citation type="submission" date="2016-10" db="EMBL/GenBank/DDBJ databases">
        <authorList>
            <person name="Varghese N."/>
            <person name="Submissions S."/>
        </authorList>
    </citation>
    <scope>NUCLEOTIDE SEQUENCE [LARGE SCALE GENOMIC DNA]</scope>
    <source>
        <strain evidence="4">B4,CECT 8067,JCM 17497</strain>
    </source>
</reference>
<accession>A0A1G9E4J9</accession>
<dbReference type="PANTHER" id="PTHR44520">
    <property type="entry name" value="RESPONSE REGULATOR RCP1-RELATED"/>
    <property type="match status" value="1"/>
</dbReference>
<evidence type="ECO:0000313" key="3">
    <source>
        <dbReference type="EMBL" id="SDK71028.1"/>
    </source>
</evidence>
<gene>
    <name evidence="3" type="ORF">SAMN04515672_3755</name>
</gene>
<dbReference type="InterPro" id="IPR052893">
    <property type="entry name" value="TCS_response_regulator"/>
</dbReference>
<dbReference type="GO" id="GO:0000160">
    <property type="term" value="P:phosphorelay signal transduction system"/>
    <property type="evidence" value="ECO:0007669"/>
    <property type="project" value="InterPro"/>
</dbReference>
<sequence length="155" mass="17258">MAPADDESDGEIGETIDILLIEPNPGDTRLFEENFRDAKLMNAVHAVTDGEEALEFVHQRGEYADAPRPDLILLEPQLPGQSGMEVLAELNGEPPLREIPVIVLTSSEVGESIVKSHDLEADAYIQKPVETDEFIEFVREVEEFWFAIVKTEPAN</sequence>
<dbReference type="Gene3D" id="3.40.50.2300">
    <property type="match status" value="1"/>
</dbReference>
<dbReference type="AlphaFoldDB" id="A0A1G9E4J9"/>
<dbReference type="SMART" id="SM00448">
    <property type="entry name" value="REC"/>
    <property type="match status" value="1"/>
</dbReference>
<dbReference type="EMBL" id="FNFE01000006">
    <property type="protein sequence ID" value="SDK71028.1"/>
    <property type="molecule type" value="Genomic_DNA"/>
</dbReference>
<protein>
    <submittedName>
        <fullName evidence="3">Response regulator receiver domain-containing protein</fullName>
    </submittedName>
</protein>
<feature type="domain" description="Response regulatory" evidence="2">
    <location>
        <begin position="17"/>
        <end position="142"/>
    </location>
</feature>
<name>A0A1G9E4J9_9EURY</name>
<dbReference type="STRING" id="1095776.SAMN04515672_3755"/>
<dbReference type="Pfam" id="PF00072">
    <property type="entry name" value="Response_reg"/>
    <property type="match status" value="1"/>
</dbReference>
<dbReference type="OrthoDB" id="9652at2157"/>
<dbReference type="PROSITE" id="PS50110">
    <property type="entry name" value="RESPONSE_REGULATORY"/>
    <property type="match status" value="1"/>
</dbReference>
<dbReference type="RefSeq" id="WP_090310484.1">
    <property type="nucleotide sequence ID" value="NZ_FNFE01000006.1"/>
</dbReference>
<dbReference type="Proteomes" id="UP000198882">
    <property type="component" value="Unassembled WGS sequence"/>
</dbReference>
<evidence type="ECO:0000256" key="1">
    <source>
        <dbReference type="PROSITE-ProRule" id="PRU00169"/>
    </source>
</evidence>
<dbReference type="CDD" id="cd17557">
    <property type="entry name" value="REC_Rcp-like"/>
    <property type="match status" value="1"/>
</dbReference>
<evidence type="ECO:0000313" key="4">
    <source>
        <dbReference type="Proteomes" id="UP000198882"/>
    </source>
</evidence>